<gene>
    <name evidence="1" type="primary">Dsim\GD28048</name>
    <name evidence="1" type="ORF">Dsimw501_GD28048</name>
</gene>
<dbReference type="OrthoDB" id="7800974at2759"/>
<reference evidence="1" key="2">
    <citation type="submission" date="2014-06" db="EMBL/GenBank/DDBJ databases">
        <authorList>
            <person name="Hu T."/>
            <person name="Eisen M.B."/>
            <person name="Thornton K.R."/>
            <person name="Andolfatto P."/>
        </authorList>
    </citation>
    <scope>NUCLEOTIDE SEQUENCE</scope>
    <source>
        <strain evidence="1">W501</strain>
    </source>
</reference>
<proteinExistence type="predicted"/>
<dbReference type="AlphaFoldDB" id="A0A0J9RU96"/>
<dbReference type="EMBL" id="CM002912">
    <property type="protein sequence ID" value="KMY99212.1"/>
    <property type="molecule type" value="Genomic_DNA"/>
</dbReference>
<accession>A0A0J9RU96</accession>
<reference evidence="1" key="1">
    <citation type="journal article" date="2013" name="Genome Res.">
        <title>A second-generation assembly of the Drosophila simulans genome provides new insights into patterns of lineage-specific divergence.</title>
        <authorList>
            <person name="Hu T.T."/>
            <person name="Eisen M.B."/>
            <person name="Thornton K.R."/>
            <person name="Andolfatto P."/>
        </authorList>
    </citation>
    <scope>NUCLEOTIDE SEQUENCE [LARGE SCALE GENOMIC DNA]</scope>
    <source>
        <strain evidence="1">W501</strain>
    </source>
</reference>
<evidence type="ECO:0000313" key="1">
    <source>
        <dbReference type="EMBL" id="KMY99212.1"/>
    </source>
</evidence>
<name>A0A0J9RU96_DROSI</name>
<reference evidence="1" key="3">
    <citation type="submission" date="2015-04" db="EMBL/GenBank/DDBJ databases">
        <authorList>
            <consortium name="FlyBase"/>
        </authorList>
    </citation>
    <scope>NUCLEOTIDE SEQUENCE</scope>
    <source>
        <strain evidence="1">W501</strain>
    </source>
</reference>
<dbReference type="KEGG" id="dsi:Dsimw501_GD28048"/>
<protein>
    <submittedName>
        <fullName evidence="1">Uncharacterized protein</fullName>
    </submittedName>
</protein>
<organism evidence="1">
    <name type="scientific">Drosophila simulans</name>
    <name type="common">Fruit fly</name>
    <dbReference type="NCBI Taxonomy" id="7240"/>
    <lineage>
        <taxon>Eukaryota</taxon>
        <taxon>Metazoa</taxon>
        <taxon>Ecdysozoa</taxon>
        <taxon>Arthropoda</taxon>
        <taxon>Hexapoda</taxon>
        <taxon>Insecta</taxon>
        <taxon>Pterygota</taxon>
        <taxon>Neoptera</taxon>
        <taxon>Endopterygota</taxon>
        <taxon>Diptera</taxon>
        <taxon>Brachycera</taxon>
        <taxon>Muscomorpha</taxon>
        <taxon>Ephydroidea</taxon>
        <taxon>Drosophilidae</taxon>
        <taxon>Drosophila</taxon>
        <taxon>Sophophora</taxon>
    </lineage>
</organism>
<dbReference type="Proteomes" id="UP000035880">
    <property type="component" value="Chromosome 3L"/>
</dbReference>
<sequence>MAFMTADCSRLVCDSYGPVLYVCGAAFCYAFRWYSTINTCLLNGKLQTLNARTHAH</sequence>